<dbReference type="InterPro" id="IPR002510">
    <property type="entry name" value="Metalloprtase-TldD/E_N"/>
</dbReference>
<sequence length="446" mass="48124">MTPAEIQTEQRQLELAVEQALESAKRLGADAAEVSISKQTGLSVNTRNGELENIEFNKDGALGIAVYRDGRKGSASTSDLRPDAIARTVAAALDISRYTTVDPFAGIADADALAWDAPRLELCFPRELEPADGIELALRCEQQALGRDPRIKQSDGASFSSNLGIKVYGNSHGFIKGYAGSRFGMSCVLIGEQDGDMQREYGYTSARSFEDLWTPEQVADEAVSRTLGRLGGRKMGTTRAPVLFHPDVASGLFGHLVMGISGGNLYRKSSFLLDALGERIFPAWFGIHEQPHLHKGLASSPFDNEGVRTHERHIIENGELKTYLLTSYSARKLDMALTGHAGGIHNWTVANSGHSLEQLLKMMGTGLLVTEMMGQGVNIVTGDYSRGAAGFWVENGEIAYPVEEITIAGNLKEMFAGIQAIGTDVETRSSLQTGSVLIGEMKIAGQ</sequence>
<dbReference type="RefSeq" id="WP_071472493.1">
    <property type="nucleotide sequence ID" value="NZ_MDKE01000017.1"/>
</dbReference>
<keyword evidence="6" id="KW-1185">Reference proteome</keyword>
<feature type="domain" description="Metalloprotease TldD/E central" evidence="4">
    <location>
        <begin position="125"/>
        <end position="230"/>
    </location>
</feature>
<dbReference type="Pfam" id="PF19289">
    <property type="entry name" value="PmbA_TldD_3rd"/>
    <property type="match status" value="1"/>
</dbReference>
<keyword evidence="5" id="KW-0378">Hydrolase</keyword>
<evidence type="ECO:0000313" key="6">
    <source>
        <dbReference type="Proteomes" id="UP000243073"/>
    </source>
</evidence>
<proteinExistence type="inferred from homology"/>
<dbReference type="InterPro" id="IPR045569">
    <property type="entry name" value="Metalloprtase-TldD/E_C"/>
</dbReference>
<dbReference type="InterPro" id="IPR036059">
    <property type="entry name" value="TldD/PmbA_sf"/>
</dbReference>
<dbReference type="InterPro" id="IPR045570">
    <property type="entry name" value="Metalloprtase-TldD/E_cen_dom"/>
</dbReference>
<keyword evidence="5" id="KW-0645">Protease</keyword>
<evidence type="ECO:0000259" key="4">
    <source>
        <dbReference type="Pfam" id="PF19290"/>
    </source>
</evidence>
<name>A0A1J4QDM9_9GAMM</name>
<comment type="similarity">
    <text evidence="1">Belongs to the peptidase U62 family.</text>
</comment>
<dbReference type="Proteomes" id="UP000243073">
    <property type="component" value="Unassembled WGS sequence"/>
</dbReference>
<dbReference type="AlphaFoldDB" id="A0A1J4QDM9"/>
<dbReference type="STRING" id="1414654.BFR47_13405"/>
<dbReference type="EMBL" id="MDKE01000017">
    <property type="protein sequence ID" value="OIN10255.1"/>
    <property type="molecule type" value="Genomic_DNA"/>
</dbReference>
<organism evidence="5 6">
    <name type="scientific">Oceanisphaera psychrotolerans</name>
    <dbReference type="NCBI Taxonomy" id="1414654"/>
    <lineage>
        <taxon>Bacteria</taxon>
        <taxon>Pseudomonadati</taxon>
        <taxon>Pseudomonadota</taxon>
        <taxon>Gammaproteobacteria</taxon>
        <taxon>Aeromonadales</taxon>
        <taxon>Aeromonadaceae</taxon>
        <taxon>Oceanisphaera</taxon>
    </lineage>
</organism>
<dbReference type="GO" id="GO:0005829">
    <property type="term" value="C:cytosol"/>
    <property type="evidence" value="ECO:0007669"/>
    <property type="project" value="TreeGrafter"/>
</dbReference>
<dbReference type="Pfam" id="PF19290">
    <property type="entry name" value="PmbA_TldD_2nd"/>
    <property type="match status" value="1"/>
</dbReference>
<dbReference type="Gene3D" id="3.30.2290.10">
    <property type="entry name" value="PmbA/TldD superfamily"/>
    <property type="match status" value="1"/>
</dbReference>
<dbReference type="Pfam" id="PF01523">
    <property type="entry name" value="PmbA_TldD_1st"/>
    <property type="match status" value="1"/>
</dbReference>
<evidence type="ECO:0000259" key="2">
    <source>
        <dbReference type="Pfam" id="PF01523"/>
    </source>
</evidence>
<dbReference type="SUPFAM" id="SSF111283">
    <property type="entry name" value="Putative modulator of DNA gyrase, PmbA/TldD"/>
    <property type="match status" value="1"/>
</dbReference>
<dbReference type="GO" id="GO:0006508">
    <property type="term" value="P:proteolysis"/>
    <property type="evidence" value="ECO:0007669"/>
    <property type="project" value="UniProtKB-KW"/>
</dbReference>
<dbReference type="PANTHER" id="PTHR43421">
    <property type="entry name" value="METALLOPROTEASE PMBA"/>
    <property type="match status" value="1"/>
</dbReference>
<feature type="domain" description="Metalloprotease TldD/E N-terminal" evidence="2">
    <location>
        <begin position="32"/>
        <end position="95"/>
    </location>
</feature>
<feature type="domain" description="Metalloprotease TldD/E C-terminal" evidence="3">
    <location>
        <begin position="238"/>
        <end position="445"/>
    </location>
</feature>
<protein>
    <submittedName>
        <fullName evidence="5">Metalloprotease PmbA</fullName>
    </submittedName>
</protein>
<evidence type="ECO:0000259" key="3">
    <source>
        <dbReference type="Pfam" id="PF19289"/>
    </source>
</evidence>
<dbReference type="InterPro" id="IPR047657">
    <property type="entry name" value="PmbA"/>
</dbReference>
<dbReference type="NCBIfam" id="NF008268">
    <property type="entry name" value="PRK11040.1"/>
    <property type="match status" value="1"/>
</dbReference>
<comment type="caution">
    <text evidence="5">The sequence shown here is derived from an EMBL/GenBank/DDBJ whole genome shotgun (WGS) entry which is preliminary data.</text>
</comment>
<gene>
    <name evidence="5" type="ORF">BFR47_13405</name>
</gene>
<dbReference type="GO" id="GO:0008237">
    <property type="term" value="F:metallopeptidase activity"/>
    <property type="evidence" value="ECO:0007669"/>
    <property type="project" value="UniProtKB-KW"/>
</dbReference>
<reference evidence="5 6" key="1">
    <citation type="submission" date="2016-07" db="EMBL/GenBank/DDBJ databases">
        <title>Draft Genome Sequence of Oceanisphaera psychrotolerans, isolated from coastal sediment samples.</title>
        <authorList>
            <person name="Zhuo S."/>
            <person name="Ruan Z."/>
        </authorList>
    </citation>
    <scope>NUCLEOTIDE SEQUENCE [LARGE SCALE GENOMIC DNA]</scope>
    <source>
        <strain evidence="5 6">LAM-WHM-ZC</strain>
    </source>
</reference>
<evidence type="ECO:0000313" key="5">
    <source>
        <dbReference type="EMBL" id="OIN10255.1"/>
    </source>
</evidence>
<dbReference type="OrthoDB" id="9803618at2"/>
<accession>A0A1J4QDM9</accession>
<keyword evidence="5" id="KW-0482">Metalloprotease</keyword>
<dbReference type="InterPro" id="IPR035068">
    <property type="entry name" value="TldD/PmbA_N"/>
</dbReference>
<evidence type="ECO:0000256" key="1">
    <source>
        <dbReference type="ARBA" id="ARBA00005836"/>
    </source>
</evidence>
<dbReference type="PANTHER" id="PTHR43421:SF1">
    <property type="entry name" value="METALLOPROTEASE PMBA"/>
    <property type="match status" value="1"/>
</dbReference>